<dbReference type="AlphaFoldDB" id="A0AAV6V0N8"/>
<organism evidence="1 2">
    <name type="scientific">Oedothorax gibbosus</name>
    <dbReference type="NCBI Taxonomy" id="931172"/>
    <lineage>
        <taxon>Eukaryota</taxon>
        <taxon>Metazoa</taxon>
        <taxon>Ecdysozoa</taxon>
        <taxon>Arthropoda</taxon>
        <taxon>Chelicerata</taxon>
        <taxon>Arachnida</taxon>
        <taxon>Araneae</taxon>
        <taxon>Araneomorphae</taxon>
        <taxon>Entelegynae</taxon>
        <taxon>Araneoidea</taxon>
        <taxon>Linyphiidae</taxon>
        <taxon>Erigoninae</taxon>
        <taxon>Oedothorax</taxon>
    </lineage>
</organism>
<evidence type="ECO:0000313" key="2">
    <source>
        <dbReference type="Proteomes" id="UP000827092"/>
    </source>
</evidence>
<reference evidence="1 2" key="1">
    <citation type="journal article" date="2022" name="Nat. Ecol. Evol.">
        <title>A masculinizing supergene underlies an exaggerated male reproductive morph in a spider.</title>
        <authorList>
            <person name="Hendrickx F."/>
            <person name="De Corte Z."/>
            <person name="Sonet G."/>
            <person name="Van Belleghem S.M."/>
            <person name="Kostlbacher S."/>
            <person name="Vangestel C."/>
        </authorList>
    </citation>
    <scope>NUCLEOTIDE SEQUENCE [LARGE SCALE GENOMIC DNA]</scope>
    <source>
        <strain evidence="1">W744_W776</strain>
    </source>
</reference>
<keyword evidence="2" id="KW-1185">Reference proteome</keyword>
<name>A0AAV6V0N8_9ARAC</name>
<evidence type="ECO:0000313" key="1">
    <source>
        <dbReference type="EMBL" id="KAG8190350.1"/>
    </source>
</evidence>
<comment type="caution">
    <text evidence="1">The sequence shown here is derived from an EMBL/GenBank/DDBJ whole genome shotgun (WGS) entry which is preliminary data.</text>
</comment>
<dbReference type="EMBL" id="JAFNEN010000186">
    <property type="protein sequence ID" value="KAG8190350.1"/>
    <property type="molecule type" value="Genomic_DNA"/>
</dbReference>
<protein>
    <submittedName>
        <fullName evidence="1">Uncharacterized protein</fullName>
    </submittedName>
</protein>
<sequence>MRDTRSRGRSTAVSEWSRLWRACARPATARDVEHPESFPVSPPKSSVYSEISSAEAARSLFSSLISFLCITEA</sequence>
<accession>A0AAV6V0N8</accession>
<proteinExistence type="predicted"/>
<dbReference type="Proteomes" id="UP000827092">
    <property type="component" value="Unassembled WGS sequence"/>
</dbReference>
<gene>
    <name evidence="1" type="ORF">JTE90_014454</name>
</gene>